<proteinExistence type="predicted"/>
<sequence>MTPIARFVVLAVAALLAGCATAPPAPPPEREVTVLVYNIRAGKDLAGAENLPRVAELVRGTGADLVLLQEVDRNTQRSGPVDQPAVLARLTGYSVAFGRTISFQGGDYGVAILSRWPIRRDTLVPLLVTAPPGRTTENREQRGVLVAVVDAPGGPLAVLDTHLDHTGDDVWRMQEIATVLHVSRTAVGQGMPVLIGGDLNARPESAVHEQLRGAGFRDAWEGCGAGDAMTFPAHAPDRRIDYLYVNGATRCESAGVLASDASDHRPVLYRLRLR</sequence>
<evidence type="ECO:0000313" key="3">
    <source>
        <dbReference type="EMBL" id="CAA9364756.1"/>
    </source>
</evidence>
<dbReference type="EC" id="3.1.4.12" evidence="3"/>
<dbReference type="InterPro" id="IPR051916">
    <property type="entry name" value="GPI-anchor_lipid_remodeler"/>
</dbReference>
<dbReference type="EMBL" id="CADCTV010000842">
    <property type="protein sequence ID" value="CAA9364756.1"/>
    <property type="molecule type" value="Genomic_DNA"/>
</dbReference>
<reference evidence="3" key="1">
    <citation type="submission" date="2020-02" db="EMBL/GenBank/DDBJ databases">
        <authorList>
            <person name="Meier V. D."/>
        </authorList>
    </citation>
    <scope>NUCLEOTIDE SEQUENCE</scope>
    <source>
        <strain evidence="3">AVDCRST_MAG89</strain>
    </source>
</reference>
<dbReference type="PANTHER" id="PTHR14859:SF15">
    <property type="entry name" value="ENDONUCLEASE_EXONUCLEASE_PHOSPHATASE DOMAIN-CONTAINING PROTEIN"/>
    <property type="match status" value="1"/>
</dbReference>
<dbReference type="Gene3D" id="3.60.10.10">
    <property type="entry name" value="Endonuclease/exonuclease/phosphatase"/>
    <property type="match status" value="1"/>
</dbReference>
<dbReference type="AlphaFoldDB" id="A0A6J4MNZ9"/>
<dbReference type="GO" id="GO:0016020">
    <property type="term" value="C:membrane"/>
    <property type="evidence" value="ECO:0007669"/>
    <property type="project" value="GOC"/>
</dbReference>
<name>A0A6J4MNZ9_9BACT</name>
<dbReference type="GO" id="GO:0004767">
    <property type="term" value="F:sphingomyelin phosphodiesterase activity"/>
    <property type="evidence" value="ECO:0007669"/>
    <property type="project" value="UniProtKB-EC"/>
</dbReference>
<dbReference type="InterPro" id="IPR036691">
    <property type="entry name" value="Endo/exonu/phosph_ase_sf"/>
</dbReference>
<keyword evidence="1" id="KW-0732">Signal</keyword>
<feature type="domain" description="Endonuclease/exonuclease/phosphatase" evidence="2">
    <location>
        <begin position="37"/>
        <end position="264"/>
    </location>
</feature>
<dbReference type="InterPro" id="IPR005135">
    <property type="entry name" value="Endo/exonuclease/phosphatase"/>
</dbReference>
<protein>
    <submittedName>
        <fullName evidence="3">Sphingomyelinase</fullName>
        <ecNumber evidence="3">3.1.4.12</ecNumber>
    </submittedName>
</protein>
<dbReference type="GO" id="GO:0006506">
    <property type="term" value="P:GPI anchor biosynthetic process"/>
    <property type="evidence" value="ECO:0007669"/>
    <property type="project" value="TreeGrafter"/>
</dbReference>
<organism evidence="3">
    <name type="scientific">uncultured Gemmatimonadota bacterium</name>
    <dbReference type="NCBI Taxonomy" id="203437"/>
    <lineage>
        <taxon>Bacteria</taxon>
        <taxon>Pseudomonadati</taxon>
        <taxon>Gemmatimonadota</taxon>
        <taxon>environmental samples</taxon>
    </lineage>
</organism>
<accession>A0A6J4MNZ9</accession>
<keyword evidence="3" id="KW-0378">Hydrolase</keyword>
<dbReference type="SUPFAM" id="SSF56219">
    <property type="entry name" value="DNase I-like"/>
    <property type="match status" value="1"/>
</dbReference>
<gene>
    <name evidence="3" type="ORF">AVDCRST_MAG89-4006</name>
</gene>
<evidence type="ECO:0000259" key="2">
    <source>
        <dbReference type="Pfam" id="PF03372"/>
    </source>
</evidence>
<feature type="signal peptide" evidence="1">
    <location>
        <begin position="1"/>
        <end position="22"/>
    </location>
</feature>
<feature type="chain" id="PRO_5026985146" evidence="1">
    <location>
        <begin position="23"/>
        <end position="274"/>
    </location>
</feature>
<dbReference type="Pfam" id="PF03372">
    <property type="entry name" value="Exo_endo_phos"/>
    <property type="match status" value="1"/>
</dbReference>
<evidence type="ECO:0000256" key="1">
    <source>
        <dbReference type="SAM" id="SignalP"/>
    </source>
</evidence>
<dbReference type="PROSITE" id="PS51257">
    <property type="entry name" value="PROKAR_LIPOPROTEIN"/>
    <property type="match status" value="1"/>
</dbReference>
<dbReference type="PANTHER" id="PTHR14859">
    <property type="entry name" value="CALCOFLUOR WHITE HYPERSENSITIVE PROTEIN PRECURSOR"/>
    <property type="match status" value="1"/>
</dbReference>